<organism evidence="1 2">
    <name type="scientific">Dendrolimus kikuchii</name>
    <dbReference type="NCBI Taxonomy" id="765133"/>
    <lineage>
        <taxon>Eukaryota</taxon>
        <taxon>Metazoa</taxon>
        <taxon>Ecdysozoa</taxon>
        <taxon>Arthropoda</taxon>
        <taxon>Hexapoda</taxon>
        <taxon>Insecta</taxon>
        <taxon>Pterygota</taxon>
        <taxon>Neoptera</taxon>
        <taxon>Endopterygota</taxon>
        <taxon>Lepidoptera</taxon>
        <taxon>Glossata</taxon>
        <taxon>Ditrysia</taxon>
        <taxon>Bombycoidea</taxon>
        <taxon>Lasiocampidae</taxon>
        <taxon>Dendrolimus</taxon>
    </lineage>
</organism>
<dbReference type="EMBL" id="CM034406">
    <property type="protein sequence ID" value="KAJ0172858.1"/>
    <property type="molecule type" value="Genomic_DNA"/>
</dbReference>
<sequence length="78" mass="8107">MFASEVLTTFGISAVLSFVLSLILLLAIAAKKGMLRVGARHGHRMNNAKLAAGPLLLTPSAPPMPKSVEMTPLAAHSA</sequence>
<protein>
    <submittedName>
        <fullName evidence="1">Uncharacterized protein</fullName>
    </submittedName>
</protein>
<accession>A0ACC1CMU5</accession>
<proteinExistence type="predicted"/>
<evidence type="ECO:0000313" key="1">
    <source>
        <dbReference type="EMBL" id="KAJ0172858.1"/>
    </source>
</evidence>
<dbReference type="Proteomes" id="UP000824533">
    <property type="component" value="Linkage Group LG20"/>
</dbReference>
<gene>
    <name evidence="1" type="ORF">K1T71_011034</name>
</gene>
<comment type="caution">
    <text evidence="1">The sequence shown here is derived from an EMBL/GenBank/DDBJ whole genome shotgun (WGS) entry which is preliminary data.</text>
</comment>
<reference evidence="1 2" key="1">
    <citation type="journal article" date="2021" name="Front. Genet.">
        <title>Chromosome-Level Genome Assembly Reveals Significant Gene Expansion in the Toll and IMD Signaling Pathways of Dendrolimus kikuchii.</title>
        <authorList>
            <person name="Zhou J."/>
            <person name="Wu P."/>
            <person name="Xiong Z."/>
            <person name="Liu N."/>
            <person name="Zhao N."/>
            <person name="Ji M."/>
            <person name="Qiu Y."/>
            <person name="Yang B."/>
        </authorList>
    </citation>
    <scope>NUCLEOTIDE SEQUENCE [LARGE SCALE GENOMIC DNA]</scope>
    <source>
        <strain evidence="1">Ann1</strain>
    </source>
</reference>
<evidence type="ECO:0000313" key="2">
    <source>
        <dbReference type="Proteomes" id="UP000824533"/>
    </source>
</evidence>
<keyword evidence="2" id="KW-1185">Reference proteome</keyword>
<name>A0ACC1CMU5_9NEOP</name>